<evidence type="ECO:0000313" key="1">
    <source>
        <dbReference type="EMBL" id="CAB5217813.1"/>
    </source>
</evidence>
<organism evidence="1">
    <name type="scientific">uncultured Caudovirales phage</name>
    <dbReference type="NCBI Taxonomy" id="2100421"/>
    <lineage>
        <taxon>Viruses</taxon>
        <taxon>Duplodnaviria</taxon>
        <taxon>Heunggongvirae</taxon>
        <taxon>Uroviricota</taxon>
        <taxon>Caudoviricetes</taxon>
        <taxon>Peduoviridae</taxon>
        <taxon>Maltschvirus</taxon>
        <taxon>Maltschvirus maltsch</taxon>
    </lineage>
</organism>
<sequence length="203" mass="23254">MNAQFKDITKEAFIIAYRENFGNITISCQACGISRTMYQNWMKNDMEFRKTLAEIEPEEIMLDWGEHKLMERITKGDTLATMFLLKTKGKRRGYIEKQEIVHEADVVKQITVNVLKPGASLEDVPKIDGDEHKKLPESSPIANLQPEDGGILNFDTQTDNTYFVPATSATVPTFDTEELMEVPLYNHDKGELLDLNENDEYEE</sequence>
<gene>
    <name evidence="1" type="ORF">UFOVP203_18</name>
</gene>
<protein>
    <recommendedName>
        <fullName evidence="2">Homeodomain phBC6A51-type domain-containing protein</fullName>
    </recommendedName>
</protein>
<accession>A0A6J7WR25</accession>
<dbReference type="EMBL" id="LR798255">
    <property type="protein sequence ID" value="CAB5217813.1"/>
    <property type="molecule type" value="Genomic_DNA"/>
</dbReference>
<reference evidence="1" key="1">
    <citation type="submission" date="2020-05" db="EMBL/GenBank/DDBJ databases">
        <authorList>
            <person name="Chiriac C."/>
            <person name="Salcher M."/>
            <person name="Ghai R."/>
            <person name="Kavagutti S V."/>
        </authorList>
    </citation>
    <scope>NUCLEOTIDE SEQUENCE</scope>
</reference>
<proteinExistence type="predicted"/>
<evidence type="ECO:0008006" key="2">
    <source>
        <dbReference type="Google" id="ProtNLM"/>
    </source>
</evidence>
<name>A0A6J7WR25_9CAUD</name>